<feature type="region of interest" description="Disordered" evidence="1">
    <location>
        <begin position="322"/>
        <end position="375"/>
    </location>
</feature>
<feature type="compositionally biased region" description="Polar residues" evidence="1">
    <location>
        <begin position="51"/>
        <end position="64"/>
    </location>
</feature>
<accession>A0A3R7QAK0</accession>
<protein>
    <submittedName>
        <fullName evidence="2">Uncharacterized protein</fullName>
    </submittedName>
</protein>
<reference evidence="2 3" key="1">
    <citation type="submission" date="2018-04" db="EMBL/GenBank/DDBJ databases">
        <authorList>
            <person name="Zhang X."/>
            <person name="Yuan J."/>
            <person name="Li F."/>
            <person name="Xiang J."/>
        </authorList>
    </citation>
    <scope>NUCLEOTIDE SEQUENCE [LARGE SCALE GENOMIC DNA]</scope>
    <source>
        <tissue evidence="2">Muscle</tissue>
    </source>
</reference>
<feature type="region of interest" description="Disordered" evidence="1">
    <location>
        <begin position="1"/>
        <end position="75"/>
    </location>
</feature>
<evidence type="ECO:0000313" key="3">
    <source>
        <dbReference type="Proteomes" id="UP000283509"/>
    </source>
</evidence>
<evidence type="ECO:0000313" key="2">
    <source>
        <dbReference type="EMBL" id="ROT61800.1"/>
    </source>
</evidence>
<name>A0A3R7QAK0_PENVA</name>
<feature type="compositionally biased region" description="Polar residues" evidence="1">
    <location>
        <begin position="351"/>
        <end position="362"/>
    </location>
</feature>
<evidence type="ECO:0000256" key="1">
    <source>
        <dbReference type="SAM" id="MobiDB-lite"/>
    </source>
</evidence>
<reference evidence="2 3" key="2">
    <citation type="submission" date="2019-01" db="EMBL/GenBank/DDBJ databases">
        <title>The decoding of complex shrimp genome reveals the adaptation for benthos swimmer, frequently molting mechanism and breeding impact on genome.</title>
        <authorList>
            <person name="Sun Y."/>
            <person name="Gao Y."/>
            <person name="Yu Y."/>
        </authorList>
    </citation>
    <scope>NUCLEOTIDE SEQUENCE [LARGE SCALE GENOMIC DNA]</scope>
    <source>
        <tissue evidence="2">Muscle</tissue>
    </source>
</reference>
<gene>
    <name evidence="2" type="ORF">C7M84_020397</name>
</gene>
<feature type="compositionally biased region" description="Basic and acidic residues" evidence="1">
    <location>
        <begin position="20"/>
        <end position="32"/>
    </location>
</feature>
<dbReference type="EMBL" id="QCYY01003988">
    <property type="protein sequence ID" value="ROT61800.1"/>
    <property type="molecule type" value="Genomic_DNA"/>
</dbReference>
<dbReference type="Proteomes" id="UP000283509">
    <property type="component" value="Unassembled WGS sequence"/>
</dbReference>
<sequence length="375" mass="42316">MNPATAHLTSKSSGCTRRPGMKDISHSEDVGPRTKTCGESGEGSGGEQRNRGTNSVWREGQNTAKPPLVTDEVNENGNEVPITRSRMCSEDTRGRERDGHWPDEIIVIIQTLAQQLRAFAPGENVVTEGRVEESIHQDNKLVVSPRLRTKFRERKRRIGEGITTGRAIRHRFRFRRSRTDSTATIAFPIQEVRWKEHHSLPDLGRFEERRHPPFPIPSTETHRGPDPRMPVRTPPPSSVGRGRLVPGCLEEISATCRRRRTVGEVVLQYLSRTQMCFSHRPGVSFLPLRGLPGMAAEETEERRPEEGPVHCRRLRGGPCFFGRPSTPIGSSRREEEGNKFLRLPEFEDGTTRLSSRRSSAPQGFNRVEDDATQVQ</sequence>
<organism evidence="2 3">
    <name type="scientific">Penaeus vannamei</name>
    <name type="common">Whiteleg shrimp</name>
    <name type="synonym">Litopenaeus vannamei</name>
    <dbReference type="NCBI Taxonomy" id="6689"/>
    <lineage>
        <taxon>Eukaryota</taxon>
        <taxon>Metazoa</taxon>
        <taxon>Ecdysozoa</taxon>
        <taxon>Arthropoda</taxon>
        <taxon>Crustacea</taxon>
        <taxon>Multicrustacea</taxon>
        <taxon>Malacostraca</taxon>
        <taxon>Eumalacostraca</taxon>
        <taxon>Eucarida</taxon>
        <taxon>Decapoda</taxon>
        <taxon>Dendrobranchiata</taxon>
        <taxon>Penaeoidea</taxon>
        <taxon>Penaeidae</taxon>
        <taxon>Penaeus</taxon>
    </lineage>
</organism>
<comment type="caution">
    <text evidence="2">The sequence shown here is derived from an EMBL/GenBank/DDBJ whole genome shotgun (WGS) entry which is preliminary data.</text>
</comment>
<keyword evidence="3" id="KW-1185">Reference proteome</keyword>
<dbReference type="AlphaFoldDB" id="A0A3R7QAK0"/>
<feature type="region of interest" description="Disordered" evidence="1">
    <location>
        <begin position="205"/>
        <end position="242"/>
    </location>
</feature>
<feature type="compositionally biased region" description="Basic and acidic residues" evidence="1">
    <location>
        <begin position="331"/>
        <end position="345"/>
    </location>
</feature>
<proteinExistence type="predicted"/>